<organism evidence="4 5">
    <name type="scientific">Rossellomorea marisflavi</name>
    <dbReference type="NCBI Taxonomy" id="189381"/>
    <lineage>
        <taxon>Bacteria</taxon>
        <taxon>Bacillati</taxon>
        <taxon>Bacillota</taxon>
        <taxon>Bacilli</taxon>
        <taxon>Bacillales</taxon>
        <taxon>Bacillaceae</taxon>
        <taxon>Rossellomorea</taxon>
    </lineage>
</organism>
<dbReference type="OrthoDB" id="3784230at2"/>
<sequence length="383" mass="43877">MLTAHVNHRLVTAFHHSRGELLKLRSSTPAITCPHCRKPLVLKIGSKTIPHFAHQLKQDCPVMHKGESRLHHSGKKILYDRFHSLFPDVKVEYFLKEINQIADVFITSETARMAVEVQCSPLSAAELKKRTEGYRSLGIQVIWLLTEGAPRPSGALRLSSFQQAFLRHVEPLGLFLLLFLPDQQEFHLYQNLIPLSANTFHASTLHKIPVSEFTIPMTTQAPVRSFPYKIWDSSRTGWIQRILRYPTEQAFKQEVYQSGDTLLYLPQWVGLLPHYRIETHPVIWQYYLWSDALKKGGAGLGTIVSAMAARSERGDVRVRDLPLVDQGGCPLEEAVKWYLSLLEKLGIIRMEGGVCRLLQQWECPATFDLYMLHRADFSARFRI</sequence>
<evidence type="ECO:0000259" key="2">
    <source>
        <dbReference type="Pfam" id="PF25164"/>
    </source>
</evidence>
<dbReference type="RefSeq" id="WP_053427533.1">
    <property type="nucleotide sequence ID" value="NZ_LGUE01000001.1"/>
</dbReference>
<dbReference type="EMBL" id="LGUE01000001">
    <property type="protein sequence ID" value="KON92367.1"/>
    <property type="molecule type" value="Genomic_DNA"/>
</dbReference>
<dbReference type="Pfam" id="PF06054">
    <property type="entry name" value="CoiA_nuc"/>
    <property type="match status" value="1"/>
</dbReference>
<feature type="domain" description="Competence protein CoiA-like N-terminal" evidence="2">
    <location>
        <begin position="15"/>
        <end position="62"/>
    </location>
</feature>
<proteinExistence type="predicted"/>
<dbReference type="InterPro" id="IPR010330">
    <property type="entry name" value="CoiA_nuc"/>
</dbReference>
<dbReference type="Pfam" id="PF25166">
    <property type="entry name" value="CoiA_C"/>
    <property type="match status" value="1"/>
</dbReference>
<dbReference type="AlphaFoldDB" id="A0A0M0GSC1"/>
<evidence type="ECO:0008006" key="6">
    <source>
        <dbReference type="Google" id="ProtNLM"/>
    </source>
</evidence>
<protein>
    <recommendedName>
        <fullName evidence="6">Competence protein CoiA</fullName>
    </recommendedName>
</protein>
<comment type="caution">
    <text evidence="4">The sequence shown here is derived from an EMBL/GenBank/DDBJ whole genome shotgun (WGS) entry which is preliminary data.</text>
</comment>
<dbReference type="PIRSF" id="PIRSF007487">
    <property type="entry name" value="Competence-induced_CoiA_bac"/>
    <property type="match status" value="1"/>
</dbReference>
<evidence type="ECO:0000259" key="3">
    <source>
        <dbReference type="Pfam" id="PF25166"/>
    </source>
</evidence>
<evidence type="ECO:0000313" key="5">
    <source>
        <dbReference type="Proteomes" id="UP000037405"/>
    </source>
</evidence>
<evidence type="ECO:0000313" key="4">
    <source>
        <dbReference type="EMBL" id="KON92367.1"/>
    </source>
</evidence>
<feature type="domain" description="Competence protein CoiA C-terminal" evidence="3">
    <location>
        <begin position="244"/>
        <end position="349"/>
    </location>
</feature>
<dbReference type="Pfam" id="PF25164">
    <property type="entry name" value="CoiA_N"/>
    <property type="match status" value="1"/>
</dbReference>
<dbReference type="PATRIC" id="fig|189381.12.peg.1758"/>
<dbReference type="InterPro" id="IPR057252">
    <property type="entry name" value="CoiA_C"/>
</dbReference>
<name>A0A0M0GSC1_9BACI</name>
<keyword evidence="5" id="KW-1185">Reference proteome</keyword>
<reference evidence="5" key="1">
    <citation type="submission" date="2015-07" db="EMBL/GenBank/DDBJ databases">
        <title>Fjat-14235 jcm11544.</title>
        <authorList>
            <person name="Liu B."/>
            <person name="Wang J."/>
            <person name="Zhu Y."/>
            <person name="Liu G."/>
            <person name="Chen Q."/>
            <person name="Chen Z."/>
            <person name="Lan J."/>
            <person name="Che J."/>
            <person name="Ge C."/>
            <person name="Shi H."/>
            <person name="Pan Z."/>
            <person name="Liu X."/>
        </authorList>
    </citation>
    <scope>NUCLEOTIDE SEQUENCE [LARGE SCALE GENOMIC DNA]</scope>
    <source>
        <strain evidence="5">JCM 11544</strain>
    </source>
</reference>
<dbReference type="InterPro" id="IPR057253">
    <property type="entry name" value="CoiA-like_N"/>
</dbReference>
<dbReference type="InterPro" id="IPR021176">
    <property type="entry name" value="Competence-induced_CoiA"/>
</dbReference>
<feature type="domain" description="Competence protein CoiA nuclease-like" evidence="1">
    <location>
        <begin position="67"/>
        <end position="215"/>
    </location>
</feature>
<gene>
    <name evidence="4" type="ORF">AF331_07965</name>
</gene>
<dbReference type="STRING" id="189381.GCA_900166615_02660"/>
<accession>A0A0M0GSC1</accession>
<dbReference type="Proteomes" id="UP000037405">
    <property type="component" value="Unassembled WGS sequence"/>
</dbReference>
<evidence type="ECO:0000259" key="1">
    <source>
        <dbReference type="Pfam" id="PF06054"/>
    </source>
</evidence>